<dbReference type="Proteomes" id="UP000005713">
    <property type="component" value="Unassembled WGS sequence"/>
</dbReference>
<keyword evidence="1 10" id="KW-0808">Transferase</keyword>
<evidence type="ECO:0000256" key="7">
    <source>
        <dbReference type="SAM" id="MobiDB-lite"/>
    </source>
</evidence>
<comment type="caution">
    <text evidence="10">The sequence shown here is derived from an EMBL/GenBank/DDBJ whole genome shotgun (WGS) entry which is preliminary data.</text>
</comment>
<keyword evidence="10" id="KW-0436">Ligase</keyword>
<feature type="domain" description="PII-uridylyltransferase/Glutamine-synthetase adenylyltransferase" evidence="9">
    <location>
        <begin position="297"/>
        <end position="437"/>
    </location>
</feature>
<dbReference type="SUPFAM" id="SSF81301">
    <property type="entry name" value="Nucleotidyltransferase"/>
    <property type="match status" value="2"/>
</dbReference>
<gene>
    <name evidence="10" type="ORF">SSE37_05455</name>
</gene>
<proteinExistence type="predicted"/>
<dbReference type="Pfam" id="PF03710">
    <property type="entry name" value="GlnE"/>
    <property type="match status" value="2"/>
</dbReference>
<evidence type="ECO:0000256" key="3">
    <source>
        <dbReference type="ARBA" id="ARBA00022741"/>
    </source>
</evidence>
<keyword evidence="11" id="KW-1185">Reference proteome</keyword>
<evidence type="ECO:0000259" key="8">
    <source>
        <dbReference type="Pfam" id="PF03710"/>
    </source>
</evidence>
<keyword evidence="2 10" id="KW-0548">Nucleotidyltransferase</keyword>
<reference evidence="10 11" key="1">
    <citation type="submission" date="2006-06" db="EMBL/GenBank/DDBJ databases">
        <authorList>
            <person name="Moran M.A."/>
            <person name="Ferriera S."/>
            <person name="Johnson J."/>
            <person name="Kravitz S."/>
            <person name="Beeson K."/>
            <person name="Sutton G."/>
            <person name="Rogers Y.-H."/>
            <person name="Friedman R."/>
            <person name="Frazier M."/>
            <person name="Venter J.C."/>
        </authorList>
    </citation>
    <scope>NUCLEOTIDE SEQUENCE [LARGE SCALE GENOMIC DNA]</scope>
    <source>
        <strain evidence="10 11">E-37</strain>
    </source>
</reference>
<dbReference type="InterPro" id="IPR043519">
    <property type="entry name" value="NT_sf"/>
</dbReference>
<evidence type="ECO:0000256" key="4">
    <source>
        <dbReference type="ARBA" id="ARBA00022840"/>
    </source>
</evidence>
<accession>A3K2C1</accession>
<name>A3K2C1_SAGS3</name>
<dbReference type="GO" id="GO:0000820">
    <property type="term" value="P:regulation of glutamine family amino acid metabolic process"/>
    <property type="evidence" value="ECO:0007669"/>
    <property type="project" value="TreeGrafter"/>
</dbReference>
<dbReference type="PANTHER" id="PTHR30621:SF0">
    <property type="entry name" value="BIFUNCTIONAL GLUTAMINE SYNTHETASE ADENYLYLTRANSFERASE_ADENYLYL-REMOVING ENZYME"/>
    <property type="match status" value="1"/>
</dbReference>
<keyword evidence="4" id="KW-0067">ATP-binding</keyword>
<evidence type="ECO:0000256" key="5">
    <source>
        <dbReference type="ARBA" id="ARBA00022842"/>
    </source>
</evidence>
<evidence type="ECO:0000259" key="9">
    <source>
        <dbReference type="Pfam" id="PF08335"/>
    </source>
</evidence>
<dbReference type="GO" id="GO:0016874">
    <property type="term" value="F:ligase activity"/>
    <property type="evidence" value="ECO:0007669"/>
    <property type="project" value="UniProtKB-KW"/>
</dbReference>
<sequence>MTLESRITRLPRPFDPEQGEEALSSAPWATGAVADLLRGTGGSSPYLKGLIARECDWLEEAAGDMEAALDAVHAGLREVAPDALGSALRQAKRRVALLTALCDLAGAWELEAVTGALTDFADLSVTLALQAAVGHEIRRGKLPGMGADDVRTAGGAAVLAMGKMGAGELNYSSDIDLICLFDETRYDPDDYFEARSALVRATRKMSSMLNDPTGEGYVFRTDLRLRPDPSVTPVIMAMEAAERYYESFGRTWERAAYIKARPSAGDIPAAERFLEALKPFVWRKHLDFAAIQDAHDMRLRIRSHKRLHGPVTLAGHNMKLGRGGIREIEFFTQTRQLIAGGRDPDLRLRGTVEGLRALTAKGWVPEDVSEKLARHYRAHREVEHRIQMVNDTQTHDMPTSEEGLNRIACLMGRDLAKLETEVVDRLTEVHALTEGFFAPDASAPCSEPEVFEDSDLPRRWTTYPCLRSERAQQLWQRVRPEILRRLAATARPEEALAAFDGFLKGLPAGVQLFALFEANPQLADLLVDIVGTSPDLAVYLARNASVLDAVIAGDFWSPWPGRTSLAEDLSRVLEAEPDYERRLDLARRWAKEWHFRAGVHLLRGLMAPEEAGRAYADLAEAVLAAIWPVVQAEFALKHGPPPGRGAVVLGMGSLGAGRLHARSDLDLIVIYDPQDVETSDGRKPLPSRTYYARLTQALVTAMSARMSEGRLYEVDMRLRPSGNQGPVATSWTSFQRYQQEEAWTWEHLALTRARVMAGPRGFAEDVEAFRQELLSVPRDRAKVLSEVAGMLRRIGAAKGGAGPWDAKIGPGRMQEIELMGQAAALISGKPVRQTPRALRAADWLDSGPLVAAYELAWALQIGARLVSDKPLDPDTLGTGGCAFLLRLTGYDTLDALREDLDARTTRAADIIRALLPEGDET</sequence>
<dbReference type="GO" id="GO:0005829">
    <property type="term" value="C:cytosol"/>
    <property type="evidence" value="ECO:0007669"/>
    <property type="project" value="TreeGrafter"/>
</dbReference>
<dbReference type="Gene3D" id="1.20.120.330">
    <property type="entry name" value="Nucleotidyltransferases domain 2"/>
    <property type="match status" value="2"/>
</dbReference>
<organism evidence="10 11">
    <name type="scientific">Sagittula stellata (strain ATCC 700073 / DSM 11524 / E-37)</name>
    <dbReference type="NCBI Taxonomy" id="388399"/>
    <lineage>
        <taxon>Bacteria</taxon>
        <taxon>Pseudomonadati</taxon>
        <taxon>Pseudomonadota</taxon>
        <taxon>Alphaproteobacteria</taxon>
        <taxon>Rhodobacterales</taxon>
        <taxon>Roseobacteraceae</taxon>
        <taxon>Sagittula</taxon>
    </lineage>
</organism>
<dbReference type="InterPro" id="IPR005190">
    <property type="entry name" value="GlnE_rpt_dom"/>
</dbReference>
<evidence type="ECO:0000313" key="11">
    <source>
        <dbReference type="Proteomes" id="UP000005713"/>
    </source>
</evidence>
<dbReference type="eggNOG" id="COG1391">
    <property type="taxonomic scope" value="Bacteria"/>
</dbReference>
<evidence type="ECO:0000313" key="10">
    <source>
        <dbReference type="EMBL" id="EBA09067.1"/>
    </source>
</evidence>
<keyword evidence="5" id="KW-0460">Magnesium</keyword>
<dbReference type="PANTHER" id="PTHR30621">
    <property type="entry name" value="GLUTAMINE SYNTHETASE ADENYLYLTRANSFERASE"/>
    <property type="match status" value="1"/>
</dbReference>
<feature type="domain" description="Glutamate-ammonia ligase adenylyltransferase repeated" evidence="8">
    <location>
        <begin position="42"/>
        <end position="275"/>
    </location>
</feature>
<dbReference type="CDD" id="cd05401">
    <property type="entry name" value="NT_GlnE_GlnD_like"/>
    <property type="match status" value="2"/>
</dbReference>
<dbReference type="Pfam" id="PF08335">
    <property type="entry name" value="GlnD_UR_UTase"/>
    <property type="match status" value="1"/>
</dbReference>
<dbReference type="OrthoDB" id="9759366at2"/>
<feature type="domain" description="Glutamate-ammonia ligase adenylyltransferase repeated" evidence="8">
    <location>
        <begin position="526"/>
        <end position="763"/>
    </location>
</feature>
<dbReference type="Gene3D" id="3.30.460.10">
    <property type="entry name" value="Beta Polymerase, domain 2"/>
    <property type="match status" value="2"/>
</dbReference>
<dbReference type="RefSeq" id="WP_005858130.1">
    <property type="nucleotide sequence ID" value="NZ_AAYA01000004.1"/>
</dbReference>
<dbReference type="AlphaFoldDB" id="A3K2C1"/>
<dbReference type="EMBL" id="AAYA01000004">
    <property type="protein sequence ID" value="EBA09067.1"/>
    <property type="molecule type" value="Genomic_DNA"/>
</dbReference>
<keyword evidence="3" id="KW-0547">Nucleotide-binding</keyword>
<dbReference type="SUPFAM" id="SSF81593">
    <property type="entry name" value="Nucleotidyltransferase substrate binding subunit/domain"/>
    <property type="match status" value="2"/>
</dbReference>
<dbReference type="GO" id="GO:0005524">
    <property type="term" value="F:ATP binding"/>
    <property type="evidence" value="ECO:0007669"/>
    <property type="project" value="UniProtKB-KW"/>
</dbReference>
<feature type="region of interest" description="Disordered" evidence="7">
    <location>
        <begin position="1"/>
        <end position="24"/>
    </location>
</feature>
<dbReference type="InterPro" id="IPR023057">
    <property type="entry name" value="GlnE"/>
</dbReference>
<protein>
    <submittedName>
        <fullName evidence="10">Glutamate-ammonia ligase adenylyltransferase</fullName>
    </submittedName>
</protein>
<evidence type="ECO:0000256" key="6">
    <source>
        <dbReference type="ARBA" id="ARBA00023268"/>
    </source>
</evidence>
<dbReference type="InterPro" id="IPR013546">
    <property type="entry name" value="PII_UdlTrfase/GS_AdlTrfase"/>
</dbReference>
<evidence type="ECO:0000256" key="2">
    <source>
        <dbReference type="ARBA" id="ARBA00022695"/>
    </source>
</evidence>
<evidence type="ECO:0000256" key="1">
    <source>
        <dbReference type="ARBA" id="ARBA00022679"/>
    </source>
</evidence>
<dbReference type="GO" id="GO:0008882">
    <property type="term" value="F:[glutamate-ammonia-ligase] adenylyltransferase activity"/>
    <property type="evidence" value="ECO:0007669"/>
    <property type="project" value="InterPro"/>
</dbReference>
<keyword evidence="6" id="KW-0511">Multifunctional enzyme</keyword>